<name>A0ABM8C7H7_9BURK</name>
<dbReference type="PANTHER" id="PTHR43520:SF8">
    <property type="entry name" value="P-TYPE CU(+) TRANSPORTER"/>
    <property type="match status" value="1"/>
</dbReference>
<dbReference type="InterPro" id="IPR036412">
    <property type="entry name" value="HAD-like_sf"/>
</dbReference>
<dbReference type="Proteomes" id="UP001163336">
    <property type="component" value="Chromosome"/>
</dbReference>
<dbReference type="InterPro" id="IPR023214">
    <property type="entry name" value="HAD_sf"/>
</dbReference>
<dbReference type="SUPFAM" id="SSF56784">
    <property type="entry name" value="HAD-like"/>
    <property type="match status" value="1"/>
</dbReference>
<proteinExistence type="predicted"/>
<evidence type="ECO:0000256" key="1">
    <source>
        <dbReference type="ARBA" id="ARBA00022967"/>
    </source>
</evidence>
<sequence length="139" mass="14697">MAGEGKVDVVKRLQQEKKVVAMVGDGINDAPALAQADIGIAIGTGTDVAIEASDITLLKGDLRGVVNGIALSRSTMRTIKQNLFWAFIYNVLGIPVAAGVLYPFTGWLLSPIISSAAMSLSSVSVVANSLRLRRFKPEI</sequence>
<dbReference type="PRINTS" id="PR00120">
    <property type="entry name" value="HATPASE"/>
</dbReference>
<keyword evidence="2" id="KW-1133">Transmembrane helix</keyword>
<keyword evidence="2" id="KW-0472">Membrane</keyword>
<protein>
    <submittedName>
        <fullName evidence="3">Uncharacterized protein</fullName>
    </submittedName>
</protein>
<gene>
    <name evidence="3" type="ORF">MasN3_26160</name>
</gene>
<dbReference type="Gene3D" id="3.40.50.1000">
    <property type="entry name" value="HAD superfamily/HAD-like"/>
    <property type="match status" value="1"/>
</dbReference>
<evidence type="ECO:0000313" key="3">
    <source>
        <dbReference type="EMBL" id="BDT59122.1"/>
    </source>
</evidence>
<keyword evidence="1" id="KW-1278">Translocase</keyword>
<evidence type="ECO:0000256" key="2">
    <source>
        <dbReference type="SAM" id="Phobius"/>
    </source>
</evidence>
<reference evidence="3" key="1">
    <citation type="submission" date="2022-11" db="EMBL/GenBank/DDBJ databases">
        <title>Isolation and characterization of PLA-degrading bacterium Massilia sp. from Antarctic soil.</title>
        <authorList>
            <person name="Sato K."/>
            <person name="Gomez-Fuentes C."/>
            <person name="Ahmad S.A."/>
            <person name="Zulkharnain A."/>
        </authorList>
    </citation>
    <scope>NUCLEOTIDE SEQUENCE</scope>
    <source>
        <strain evidence="3">N-3</strain>
    </source>
</reference>
<dbReference type="NCBIfam" id="TIGR01494">
    <property type="entry name" value="ATPase_P-type"/>
    <property type="match status" value="1"/>
</dbReference>
<dbReference type="EMBL" id="AP026966">
    <property type="protein sequence ID" value="BDT59122.1"/>
    <property type="molecule type" value="Genomic_DNA"/>
</dbReference>
<keyword evidence="2" id="KW-0812">Transmembrane</keyword>
<accession>A0ABM8C7H7</accession>
<dbReference type="Pfam" id="PF00702">
    <property type="entry name" value="Hydrolase"/>
    <property type="match status" value="1"/>
</dbReference>
<evidence type="ECO:0000313" key="4">
    <source>
        <dbReference type="Proteomes" id="UP001163336"/>
    </source>
</evidence>
<dbReference type="PANTHER" id="PTHR43520">
    <property type="entry name" value="ATP7, ISOFORM B"/>
    <property type="match status" value="1"/>
</dbReference>
<organism evidence="3 4">
    <name type="scientific">Massilia varians</name>
    <dbReference type="NCBI Taxonomy" id="457921"/>
    <lineage>
        <taxon>Bacteria</taxon>
        <taxon>Pseudomonadati</taxon>
        <taxon>Pseudomonadota</taxon>
        <taxon>Betaproteobacteria</taxon>
        <taxon>Burkholderiales</taxon>
        <taxon>Oxalobacteraceae</taxon>
        <taxon>Telluria group</taxon>
        <taxon>Massilia</taxon>
    </lineage>
</organism>
<dbReference type="InterPro" id="IPR001757">
    <property type="entry name" value="P_typ_ATPase"/>
</dbReference>
<keyword evidence="4" id="KW-1185">Reference proteome</keyword>
<dbReference type="PRINTS" id="PR00119">
    <property type="entry name" value="CATATPASE"/>
</dbReference>
<feature type="transmembrane region" description="Helical" evidence="2">
    <location>
        <begin position="83"/>
        <end position="102"/>
    </location>
</feature>
<feature type="transmembrane region" description="Helical" evidence="2">
    <location>
        <begin position="108"/>
        <end position="130"/>
    </location>
</feature>